<proteinExistence type="predicted"/>
<dbReference type="Proteomes" id="UP000235145">
    <property type="component" value="Unassembled WGS sequence"/>
</dbReference>
<dbReference type="PANTHER" id="PTHR48449:SF1">
    <property type="entry name" value="DUF1985 DOMAIN-CONTAINING PROTEIN"/>
    <property type="match status" value="1"/>
</dbReference>
<evidence type="ECO:0000313" key="2">
    <source>
        <dbReference type="EMBL" id="KAJ0196058.1"/>
    </source>
</evidence>
<gene>
    <name evidence="2" type="ORF">LSAT_V11C700383400</name>
</gene>
<accession>A0A9R1V0F8</accession>
<feature type="region of interest" description="Disordered" evidence="1">
    <location>
        <begin position="229"/>
        <end position="257"/>
    </location>
</feature>
<name>A0A9R1V0F8_LACSA</name>
<dbReference type="PANTHER" id="PTHR48449">
    <property type="entry name" value="DUF1985 DOMAIN-CONTAINING PROTEIN"/>
    <property type="match status" value="1"/>
</dbReference>
<dbReference type="EMBL" id="NBSK02000007">
    <property type="protein sequence ID" value="KAJ0196058.1"/>
    <property type="molecule type" value="Genomic_DNA"/>
</dbReference>
<evidence type="ECO:0000313" key="3">
    <source>
        <dbReference type="Proteomes" id="UP000235145"/>
    </source>
</evidence>
<dbReference type="AlphaFoldDB" id="A0A9R1V0F8"/>
<evidence type="ECO:0008006" key="4">
    <source>
        <dbReference type="Google" id="ProtNLM"/>
    </source>
</evidence>
<protein>
    <recommendedName>
        <fullName evidence="4">DUF1985 domain-containing protein</fullName>
    </recommendedName>
</protein>
<organism evidence="2 3">
    <name type="scientific">Lactuca sativa</name>
    <name type="common">Garden lettuce</name>
    <dbReference type="NCBI Taxonomy" id="4236"/>
    <lineage>
        <taxon>Eukaryota</taxon>
        <taxon>Viridiplantae</taxon>
        <taxon>Streptophyta</taxon>
        <taxon>Embryophyta</taxon>
        <taxon>Tracheophyta</taxon>
        <taxon>Spermatophyta</taxon>
        <taxon>Magnoliopsida</taxon>
        <taxon>eudicotyledons</taxon>
        <taxon>Gunneridae</taxon>
        <taxon>Pentapetalae</taxon>
        <taxon>asterids</taxon>
        <taxon>campanulids</taxon>
        <taxon>Asterales</taxon>
        <taxon>Asteraceae</taxon>
        <taxon>Cichorioideae</taxon>
        <taxon>Cichorieae</taxon>
        <taxon>Lactucinae</taxon>
        <taxon>Lactuca</taxon>
    </lineage>
</organism>
<comment type="caution">
    <text evidence="2">The sequence shown here is derived from an EMBL/GenBank/DDBJ whole genome shotgun (WGS) entry which is preliminary data.</text>
</comment>
<sequence length="257" mass="30094">MHIPHGDPLLVHMMMLHEVRSQPIFEMGRFLFDIQGIQLDFGETEYILICGLKVGPYVDLLYDEKGQSNSQLHARLFPYISDSRLRLKDLEDLIMSPNYSALQDEDVVMLIQLVFMLKGLHGRDVKMGIPGAVYKLADNIDDWNRFAWGTYFWKYTSRMMRGMFEKIEEFRQFKQTNPESKKGHKYTVPGFIILFKPNNQPINVVANLEELMLPFYVRYVNWTLNPVESPPRQHSPVPNSPPHVDSPARRRMYKSEI</sequence>
<evidence type="ECO:0000256" key="1">
    <source>
        <dbReference type="SAM" id="MobiDB-lite"/>
    </source>
</evidence>
<keyword evidence="3" id="KW-1185">Reference proteome</keyword>
<reference evidence="2 3" key="1">
    <citation type="journal article" date="2017" name="Nat. Commun.">
        <title>Genome assembly with in vitro proximity ligation data and whole-genome triplication in lettuce.</title>
        <authorList>
            <person name="Reyes-Chin-Wo S."/>
            <person name="Wang Z."/>
            <person name="Yang X."/>
            <person name="Kozik A."/>
            <person name="Arikit S."/>
            <person name="Song C."/>
            <person name="Xia L."/>
            <person name="Froenicke L."/>
            <person name="Lavelle D.O."/>
            <person name="Truco M.J."/>
            <person name="Xia R."/>
            <person name="Zhu S."/>
            <person name="Xu C."/>
            <person name="Xu H."/>
            <person name="Xu X."/>
            <person name="Cox K."/>
            <person name="Korf I."/>
            <person name="Meyers B.C."/>
            <person name="Michelmore R.W."/>
        </authorList>
    </citation>
    <scope>NUCLEOTIDE SEQUENCE [LARGE SCALE GENOMIC DNA]</scope>
    <source>
        <strain evidence="3">cv. Salinas</strain>
        <tissue evidence="2">Seedlings</tissue>
    </source>
</reference>